<gene>
    <name evidence="5" type="ORF">FH5T_20875</name>
    <name evidence="6" type="ORF">SAMN05444285_13129</name>
</gene>
<dbReference type="GO" id="GO:0016757">
    <property type="term" value="F:glycosyltransferase activity"/>
    <property type="evidence" value="ECO:0007669"/>
    <property type="project" value="UniProtKB-KW"/>
</dbReference>
<feature type="transmembrane region" description="Helical" evidence="4">
    <location>
        <begin position="338"/>
        <end position="356"/>
    </location>
</feature>
<dbReference type="HOGENOM" id="CLU_023978_5_1_10"/>
<dbReference type="Pfam" id="PF13641">
    <property type="entry name" value="Glyco_tranf_2_3"/>
    <property type="match status" value="1"/>
</dbReference>
<protein>
    <submittedName>
        <fullName evidence="5">Glycosyl transferase family 2</fullName>
    </submittedName>
    <submittedName>
        <fullName evidence="6">Glycosyltransferase, catalytic subunit of cellulose synthase and poly-beta-1,6-N-acetylglucosamine synthase</fullName>
    </submittedName>
</protein>
<name>X5DJE2_9BACT</name>
<feature type="transmembrane region" description="Helical" evidence="4">
    <location>
        <begin position="6"/>
        <end position="32"/>
    </location>
</feature>
<dbReference type="STRING" id="1168034.FH5T_20875"/>
<feature type="transmembrane region" description="Helical" evidence="4">
    <location>
        <begin position="368"/>
        <end position="386"/>
    </location>
</feature>
<dbReference type="RefSeq" id="WP_051568084.1">
    <property type="nucleotide sequence ID" value="NZ_FOHT01000031.1"/>
</dbReference>
<dbReference type="SUPFAM" id="SSF53448">
    <property type="entry name" value="Nucleotide-diphospho-sugar transferases"/>
    <property type="match status" value="1"/>
</dbReference>
<reference evidence="5 7" key="1">
    <citation type="submission" date="2014-03" db="EMBL/GenBank/DDBJ databases">
        <title>Complete genome sequence of a deeply braunched marine Bacteroidia bacterium Draconibacterium orientale type strain FH5T.</title>
        <authorList>
            <person name="Li X."/>
            <person name="Wang X."/>
            <person name="Xie Z."/>
            <person name="Du Z."/>
            <person name="Chen G."/>
        </authorList>
    </citation>
    <scope>NUCLEOTIDE SEQUENCE [LARGE SCALE GENOMIC DNA]</scope>
    <source>
        <strain evidence="5 7">FH5</strain>
    </source>
</reference>
<evidence type="ECO:0000256" key="2">
    <source>
        <dbReference type="ARBA" id="ARBA00022676"/>
    </source>
</evidence>
<evidence type="ECO:0000313" key="5">
    <source>
        <dbReference type="EMBL" id="AHW61239.1"/>
    </source>
</evidence>
<accession>X5DJE2</accession>
<keyword evidence="3 6" id="KW-0808">Transferase</keyword>
<dbReference type="Proteomes" id="UP000181981">
    <property type="component" value="Unassembled WGS sequence"/>
</dbReference>
<evidence type="ECO:0000313" key="6">
    <source>
        <dbReference type="EMBL" id="SET94913.1"/>
    </source>
</evidence>
<feature type="transmembrane region" description="Helical" evidence="4">
    <location>
        <begin position="307"/>
        <end position="326"/>
    </location>
</feature>
<reference evidence="6 8" key="2">
    <citation type="submission" date="2016-10" db="EMBL/GenBank/DDBJ databases">
        <authorList>
            <person name="de Groot N.N."/>
        </authorList>
    </citation>
    <scope>NUCLEOTIDE SEQUENCE [LARGE SCALE GENOMIC DNA]</scope>
    <source>
        <strain evidence="6 8">DSM 25947</strain>
    </source>
</reference>
<dbReference type="Proteomes" id="UP000023772">
    <property type="component" value="Chromosome"/>
</dbReference>
<dbReference type="AlphaFoldDB" id="X5DJE2"/>
<keyword evidence="7" id="KW-1185">Reference proteome</keyword>
<evidence type="ECO:0000256" key="1">
    <source>
        <dbReference type="ARBA" id="ARBA00006739"/>
    </source>
</evidence>
<keyword evidence="2" id="KW-0328">Glycosyltransferase</keyword>
<dbReference type="OrthoDB" id="1523666at2"/>
<dbReference type="PANTHER" id="PTHR43630">
    <property type="entry name" value="POLY-BETA-1,6-N-ACETYL-D-GLUCOSAMINE SYNTHASE"/>
    <property type="match status" value="1"/>
</dbReference>
<dbReference type="Gene3D" id="3.90.550.10">
    <property type="entry name" value="Spore Coat Polysaccharide Biosynthesis Protein SpsA, Chain A"/>
    <property type="match status" value="1"/>
</dbReference>
<evidence type="ECO:0000256" key="3">
    <source>
        <dbReference type="ARBA" id="ARBA00022679"/>
    </source>
</evidence>
<comment type="similarity">
    <text evidence="1">Belongs to the glycosyltransferase 2 family.</text>
</comment>
<dbReference type="EMBL" id="CP007451">
    <property type="protein sequence ID" value="AHW61239.1"/>
    <property type="molecule type" value="Genomic_DNA"/>
</dbReference>
<dbReference type="InterPro" id="IPR029044">
    <property type="entry name" value="Nucleotide-diphossugar_trans"/>
</dbReference>
<evidence type="ECO:0000313" key="7">
    <source>
        <dbReference type="Proteomes" id="UP000023772"/>
    </source>
</evidence>
<sequence length="405" mass="46435">MEVVVLLIKIIEAIIFVYLGIASVYFFIYAFAGIFPIRHKKEIKDGFNKFAILIPGYKEDTVIIDVAKDALLQDYPKDKFEVVVIADSFKESTLEELKKLSITLIEVSFEKSTKAKALTRAMDVLGDEYDVALILDADNLIEKDFTSKMNLAFNRGYKAVQGHRIAKNTNTAFAILDAVSEEVNNHIFRKGHRVLNMSCGLIGSGMAFDYKFFKTTMNNVFAVGGFDKELELKLSREKIMVEYLPHAYCLDEKVQDSGNFSNQRRRWLSAQVIYLRRYFFSGIYHLLAKGNLVFFDKMFQMLQPPRILLLGFVTLLTLVHGIFFILGESLFNTPFITFFNWLVVFCLVYFSFMLAVPRKFYNKETLKAVLTLPKGFILMFISLITIKGANKKFIHTQHGTVNDKS</sequence>
<organism evidence="6 8">
    <name type="scientific">Draconibacterium orientale</name>
    <dbReference type="NCBI Taxonomy" id="1168034"/>
    <lineage>
        <taxon>Bacteria</taxon>
        <taxon>Pseudomonadati</taxon>
        <taxon>Bacteroidota</taxon>
        <taxon>Bacteroidia</taxon>
        <taxon>Marinilabiliales</taxon>
        <taxon>Prolixibacteraceae</taxon>
        <taxon>Draconibacterium</taxon>
    </lineage>
</organism>
<keyword evidence="4" id="KW-1133">Transmembrane helix</keyword>
<evidence type="ECO:0000256" key="4">
    <source>
        <dbReference type="SAM" id="Phobius"/>
    </source>
</evidence>
<evidence type="ECO:0000313" key="8">
    <source>
        <dbReference type="Proteomes" id="UP000181981"/>
    </source>
</evidence>
<dbReference type="KEGG" id="dori:FH5T_20875"/>
<proteinExistence type="inferred from homology"/>
<dbReference type="EMBL" id="FOHT01000031">
    <property type="protein sequence ID" value="SET94913.1"/>
    <property type="molecule type" value="Genomic_DNA"/>
</dbReference>
<keyword evidence="4" id="KW-0472">Membrane</keyword>
<keyword evidence="4" id="KW-0812">Transmembrane</keyword>
<dbReference type="eggNOG" id="COG1215">
    <property type="taxonomic scope" value="Bacteria"/>
</dbReference>
<dbReference type="PANTHER" id="PTHR43630:SF1">
    <property type="entry name" value="POLY-BETA-1,6-N-ACETYL-D-GLUCOSAMINE SYNTHASE"/>
    <property type="match status" value="1"/>
</dbReference>